<dbReference type="AlphaFoldDB" id="A0A2M7YGM5"/>
<sequence length="72" mass="8193">MAIRLIDIIWLIALIISSNSLCVLLGAYIAWRCKENKSILSLPNITFPLNNNAETMNEKRYKKILDEGVTEV</sequence>
<evidence type="ECO:0000313" key="3">
    <source>
        <dbReference type="Proteomes" id="UP000229213"/>
    </source>
</evidence>
<evidence type="ECO:0000256" key="1">
    <source>
        <dbReference type="SAM" id="Phobius"/>
    </source>
</evidence>
<accession>A0A2M7YGM5</accession>
<dbReference type="Proteomes" id="UP000229213">
    <property type="component" value="Unassembled WGS sequence"/>
</dbReference>
<keyword evidence="1" id="KW-0472">Membrane</keyword>
<keyword evidence="1" id="KW-0812">Transmembrane</keyword>
<proteinExistence type="predicted"/>
<protein>
    <submittedName>
        <fullName evidence="2">Uncharacterized protein</fullName>
    </submittedName>
</protein>
<comment type="caution">
    <text evidence="2">The sequence shown here is derived from an EMBL/GenBank/DDBJ whole genome shotgun (WGS) entry which is preliminary data.</text>
</comment>
<organism evidence="2 3">
    <name type="scientific">bacterium (Candidatus Ratteibacteria) CG_4_9_14_3_um_filter_41_21</name>
    <dbReference type="NCBI Taxonomy" id="2014289"/>
    <lineage>
        <taxon>Bacteria</taxon>
        <taxon>Candidatus Ratteibacteria</taxon>
    </lineage>
</organism>
<reference evidence="3" key="1">
    <citation type="submission" date="2017-09" db="EMBL/GenBank/DDBJ databases">
        <title>Depth-based differentiation of microbial function through sediment-hosted aquifers and enrichment of novel symbionts in the deep terrestrial subsurface.</title>
        <authorList>
            <person name="Probst A.J."/>
            <person name="Ladd B."/>
            <person name="Jarett J.K."/>
            <person name="Geller-Mcgrath D.E."/>
            <person name="Sieber C.M.K."/>
            <person name="Emerson J.B."/>
            <person name="Anantharaman K."/>
            <person name="Thomas B.C."/>
            <person name="Malmstrom R."/>
            <person name="Stieglmeier M."/>
            <person name="Klingl A."/>
            <person name="Woyke T."/>
            <person name="Ryan C.M."/>
            <person name="Banfield J.F."/>
        </authorList>
    </citation>
    <scope>NUCLEOTIDE SEQUENCE [LARGE SCALE GENOMIC DNA]</scope>
</reference>
<feature type="transmembrane region" description="Helical" evidence="1">
    <location>
        <begin position="6"/>
        <end position="31"/>
    </location>
</feature>
<dbReference type="EMBL" id="PFWI01000088">
    <property type="protein sequence ID" value="PJA62129.1"/>
    <property type="molecule type" value="Genomic_DNA"/>
</dbReference>
<evidence type="ECO:0000313" key="2">
    <source>
        <dbReference type="EMBL" id="PJA62129.1"/>
    </source>
</evidence>
<name>A0A2M7YGM5_9BACT</name>
<keyword evidence="1" id="KW-1133">Transmembrane helix</keyword>
<gene>
    <name evidence="2" type="ORF">CO162_02665</name>
</gene>